<evidence type="ECO:0008006" key="4">
    <source>
        <dbReference type="Google" id="ProtNLM"/>
    </source>
</evidence>
<name>A0A6J4RYA5_9ACTN</name>
<organism evidence="3">
    <name type="scientific">uncultured Solirubrobacteraceae bacterium</name>
    <dbReference type="NCBI Taxonomy" id="1162706"/>
    <lineage>
        <taxon>Bacteria</taxon>
        <taxon>Bacillati</taxon>
        <taxon>Actinomycetota</taxon>
        <taxon>Thermoleophilia</taxon>
        <taxon>Solirubrobacterales</taxon>
        <taxon>Solirubrobacteraceae</taxon>
        <taxon>environmental samples</taxon>
    </lineage>
</organism>
<sequence>MLLVLIALFIVVPLLELAVIIEIGREIGVGPTIAVLIADSVLGSLLMRAQGRAAWRRFTQATRGGRPPAREVIDGALIVAGGALLLTPGFITDVLGLALLLPPTRAVVRRILAQRLLKRMVTGMTGPAPRSGGRPGDAAPRAGGRPGGAAPGRAPDLEGTYREAEAPGRGDS</sequence>
<keyword evidence="2" id="KW-1133">Transmembrane helix</keyword>
<dbReference type="GO" id="GO:0016020">
    <property type="term" value="C:membrane"/>
    <property type="evidence" value="ECO:0007669"/>
    <property type="project" value="InterPro"/>
</dbReference>
<keyword evidence="2" id="KW-0812">Transmembrane</keyword>
<keyword evidence="2" id="KW-0472">Membrane</keyword>
<dbReference type="Pfam" id="PF04186">
    <property type="entry name" value="FxsA"/>
    <property type="match status" value="1"/>
</dbReference>
<feature type="region of interest" description="Disordered" evidence="1">
    <location>
        <begin position="123"/>
        <end position="172"/>
    </location>
</feature>
<dbReference type="NCBIfam" id="NF008528">
    <property type="entry name" value="PRK11463.1-2"/>
    <property type="match status" value="1"/>
</dbReference>
<proteinExistence type="predicted"/>
<feature type="transmembrane region" description="Helical" evidence="2">
    <location>
        <begin position="27"/>
        <end position="47"/>
    </location>
</feature>
<evidence type="ECO:0000256" key="2">
    <source>
        <dbReference type="SAM" id="Phobius"/>
    </source>
</evidence>
<dbReference type="PANTHER" id="PTHR35335">
    <property type="entry name" value="UPF0716 PROTEIN FXSA"/>
    <property type="match status" value="1"/>
</dbReference>
<evidence type="ECO:0000313" key="3">
    <source>
        <dbReference type="EMBL" id="CAA9485202.1"/>
    </source>
</evidence>
<accession>A0A6J4RYA5</accession>
<gene>
    <name evidence="3" type="ORF">AVDCRST_MAG65-1687</name>
</gene>
<dbReference type="PANTHER" id="PTHR35335:SF1">
    <property type="entry name" value="UPF0716 PROTEIN FXSA"/>
    <property type="match status" value="1"/>
</dbReference>
<dbReference type="InterPro" id="IPR007313">
    <property type="entry name" value="FxsA"/>
</dbReference>
<feature type="compositionally biased region" description="Basic and acidic residues" evidence="1">
    <location>
        <begin position="155"/>
        <end position="172"/>
    </location>
</feature>
<reference evidence="3" key="1">
    <citation type="submission" date="2020-02" db="EMBL/GenBank/DDBJ databases">
        <authorList>
            <person name="Meier V. D."/>
        </authorList>
    </citation>
    <scope>NUCLEOTIDE SEQUENCE</scope>
    <source>
        <strain evidence="3">AVDCRST_MAG65</strain>
    </source>
</reference>
<evidence type="ECO:0000256" key="1">
    <source>
        <dbReference type="SAM" id="MobiDB-lite"/>
    </source>
</evidence>
<protein>
    <recommendedName>
        <fullName evidence="4">Cytoplasmic membrane protein FsxA</fullName>
    </recommendedName>
</protein>
<feature type="compositionally biased region" description="Low complexity" evidence="1">
    <location>
        <begin position="126"/>
        <end position="143"/>
    </location>
</feature>
<dbReference type="EMBL" id="CADCVL010000291">
    <property type="protein sequence ID" value="CAA9485202.1"/>
    <property type="molecule type" value="Genomic_DNA"/>
</dbReference>
<feature type="transmembrane region" description="Helical" evidence="2">
    <location>
        <begin position="76"/>
        <end position="101"/>
    </location>
</feature>
<dbReference type="AlphaFoldDB" id="A0A6J4RYA5"/>